<reference evidence="2" key="1">
    <citation type="submission" date="2020-01" db="EMBL/GenBank/DDBJ databases">
        <authorList>
            <person name="Mishra B."/>
        </authorList>
    </citation>
    <scope>NUCLEOTIDE SEQUENCE [LARGE SCALE GENOMIC DNA]</scope>
</reference>
<protein>
    <recommendedName>
        <fullName evidence="1">MULE transposase domain-containing protein</fullName>
    </recommendedName>
</protein>
<comment type="caution">
    <text evidence="2">The sequence shown here is derived from an EMBL/GenBank/DDBJ whole genome shotgun (WGS) entry which is preliminary data.</text>
</comment>
<proteinExistence type="predicted"/>
<evidence type="ECO:0000313" key="3">
    <source>
        <dbReference type="Proteomes" id="UP000467841"/>
    </source>
</evidence>
<dbReference type="PANTHER" id="PTHR31973:SF195">
    <property type="entry name" value="MUDR FAMILY TRANSPOSASE"/>
    <property type="match status" value="1"/>
</dbReference>
<dbReference type="InterPro" id="IPR018289">
    <property type="entry name" value="MULE_transposase_dom"/>
</dbReference>
<dbReference type="EMBL" id="CACVBM020001229">
    <property type="protein sequence ID" value="CAA7040454.1"/>
    <property type="molecule type" value="Genomic_DNA"/>
</dbReference>
<dbReference type="Proteomes" id="UP000467841">
    <property type="component" value="Unassembled WGS sequence"/>
</dbReference>
<organism evidence="2 3">
    <name type="scientific">Microthlaspi erraticum</name>
    <dbReference type="NCBI Taxonomy" id="1685480"/>
    <lineage>
        <taxon>Eukaryota</taxon>
        <taxon>Viridiplantae</taxon>
        <taxon>Streptophyta</taxon>
        <taxon>Embryophyta</taxon>
        <taxon>Tracheophyta</taxon>
        <taxon>Spermatophyta</taxon>
        <taxon>Magnoliopsida</taxon>
        <taxon>eudicotyledons</taxon>
        <taxon>Gunneridae</taxon>
        <taxon>Pentapetalae</taxon>
        <taxon>rosids</taxon>
        <taxon>malvids</taxon>
        <taxon>Brassicales</taxon>
        <taxon>Brassicaceae</taxon>
        <taxon>Coluteocarpeae</taxon>
        <taxon>Microthlaspi</taxon>
    </lineage>
</organism>
<gene>
    <name evidence="2" type="ORF">MERR_LOCUS27689</name>
</gene>
<dbReference type="OrthoDB" id="1895122at2759"/>
<accession>A0A6D2JWP2</accession>
<sequence>MALKACVEGWKHLRKILVVDETHLFGKYRGCLLTTSGQDANFQVFPIAFAVVDSENDLSFSWFFKNLVDIIDDSSELAIISDRSPSIKSEIRKWFPSSHHGTCLTHLTRNVDDHYKRRHQRELVQQTGEAFTVAKFKKYYGMLNAADIPCWRYMEKIEVSQWTRAYFPGNKYNLMSRNIAEALNAALLPARESPIAGLFEFIRRMLCIWFESRRQKIEKMYGDIPEEVD</sequence>
<keyword evidence="3" id="KW-1185">Reference proteome</keyword>
<dbReference type="Pfam" id="PF10551">
    <property type="entry name" value="MULE"/>
    <property type="match status" value="1"/>
</dbReference>
<dbReference type="PANTHER" id="PTHR31973">
    <property type="entry name" value="POLYPROTEIN, PUTATIVE-RELATED"/>
    <property type="match status" value="1"/>
</dbReference>
<feature type="domain" description="MULE transposase" evidence="1">
    <location>
        <begin position="16"/>
        <end position="110"/>
    </location>
</feature>
<evidence type="ECO:0000313" key="2">
    <source>
        <dbReference type="EMBL" id="CAA7040454.1"/>
    </source>
</evidence>
<name>A0A6D2JWP2_9BRAS</name>
<evidence type="ECO:0000259" key="1">
    <source>
        <dbReference type="Pfam" id="PF10551"/>
    </source>
</evidence>
<dbReference type="AlphaFoldDB" id="A0A6D2JWP2"/>